<evidence type="ECO:0000256" key="1">
    <source>
        <dbReference type="ARBA" id="ARBA00022679"/>
    </source>
</evidence>
<accession>A0A1F5IBH8</accession>
<dbReference type="AlphaFoldDB" id="A0A1F5IBH8"/>
<dbReference type="EMBL" id="MFBY01000027">
    <property type="protein sequence ID" value="OGE13629.1"/>
    <property type="molecule type" value="Genomic_DNA"/>
</dbReference>
<proteinExistence type="predicted"/>
<name>A0A1F5IBH8_9BACT</name>
<gene>
    <name evidence="3" type="ORF">A3G14_04575</name>
</gene>
<comment type="caution">
    <text evidence="3">The sequence shown here is derived from an EMBL/GenBank/DDBJ whole genome shotgun (WGS) entry which is preliminary data.</text>
</comment>
<dbReference type="GO" id="GO:0009103">
    <property type="term" value="P:lipopolysaccharide biosynthetic process"/>
    <property type="evidence" value="ECO:0007669"/>
    <property type="project" value="TreeGrafter"/>
</dbReference>
<dbReference type="InterPro" id="IPR001296">
    <property type="entry name" value="Glyco_trans_1"/>
</dbReference>
<feature type="non-terminal residue" evidence="3">
    <location>
        <position position="1"/>
    </location>
</feature>
<dbReference type="PANTHER" id="PTHR46401">
    <property type="entry name" value="GLYCOSYLTRANSFERASE WBBK-RELATED"/>
    <property type="match status" value="1"/>
</dbReference>
<reference evidence="3 4" key="1">
    <citation type="journal article" date="2016" name="Nat. Commun.">
        <title>Thousands of microbial genomes shed light on interconnected biogeochemical processes in an aquifer system.</title>
        <authorList>
            <person name="Anantharaman K."/>
            <person name="Brown C.T."/>
            <person name="Hug L.A."/>
            <person name="Sharon I."/>
            <person name="Castelle C.J."/>
            <person name="Probst A.J."/>
            <person name="Thomas B.C."/>
            <person name="Singh A."/>
            <person name="Wilkins M.J."/>
            <person name="Karaoz U."/>
            <person name="Brodie E.L."/>
            <person name="Williams K.H."/>
            <person name="Hubbard S.S."/>
            <person name="Banfield J.F."/>
        </authorList>
    </citation>
    <scope>NUCLEOTIDE SEQUENCE [LARGE SCALE GENOMIC DNA]</scope>
</reference>
<protein>
    <recommendedName>
        <fullName evidence="2">Glycosyl transferase family 1 domain-containing protein</fullName>
    </recommendedName>
</protein>
<dbReference type="PANTHER" id="PTHR46401:SF2">
    <property type="entry name" value="GLYCOSYLTRANSFERASE WBBK-RELATED"/>
    <property type="match status" value="1"/>
</dbReference>
<organism evidence="3 4">
    <name type="scientific">Candidatus Curtissbacteria bacterium RIFCSPLOWO2_12_FULL_38_9</name>
    <dbReference type="NCBI Taxonomy" id="1797735"/>
    <lineage>
        <taxon>Bacteria</taxon>
        <taxon>Candidatus Curtissiibacteriota</taxon>
    </lineage>
</organism>
<dbReference type="CDD" id="cd03801">
    <property type="entry name" value="GT4_PimA-like"/>
    <property type="match status" value="1"/>
</dbReference>
<evidence type="ECO:0000313" key="4">
    <source>
        <dbReference type="Proteomes" id="UP000177300"/>
    </source>
</evidence>
<keyword evidence="1" id="KW-0808">Transferase</keyword>
<evidence type="ECO:0000313" key="3">
    <source>
        <dbReference type="EMBL" id="OGE13629.1"/>
    </source>
</evidence>
<evidence type="ECO:0000259" key="2">
    <source>
        <dbReference type="Pfam" id="PF00534"/>
    </source>
</evidence>
<feature type="domain" description="Glycosyl transferase family 1" evidence="2">
    <location>
        <begin position="69"/>
        <end position="229"/>
    </location>
</feature>
<dbReference type="Proteomes" id="UP000177300">
    <property type="component" value="Unassembled WGS sequence"/>
</dbReference>
<sequence length="249" mass="27661">LIHQLAREYWFAQTFFPINITGKIIEPLYLSLYKNIPTITVSNSTKNDLVKLGFKKVKVIREGLDISPKTPKSKTNLVLFIGRLTPAKNPKDAILAFKIINSKLKSYKLKIVGAGDTNYTRSLKSTVADLKLAKFVDFQGKIDEKTKIKLLLEAKIILIPSIREGWSLVATEANATGCVPIAYNVPGLRDSITDGKTGILAEKSPENLAQAAIDLLSNDPKRLKIAKNGLRSAKNFSWDNTYEDFKALL</sequence>
<dbReference type="Pfam" id="PF00534">
    <property type="entry name" value="Glycos_transf_1"/>
    <property type="match status" value="1"/>
</dbReference>
<dbReference type="Gene3D" id="3.40.50.2000">
    <property type="entry name" value="Glycogen Phosphorylase B"/>
    <property type="match status" value="2"/>
</dbReference>
<dbReference type="SUPFAM" id="SSF53756">
    <property type="entry name" value="UDP-Glycosyltransferase/glycogen phosphorylase"/>
    <property type="match status" value="1"/>
</dbReference>
<dbReference type="GO" id="GO:0016757">
    <property type="term" value="F:glycosyltransferase activity"/>
    <property type="evidence" value="ECO:0007669"/>
    <property type="project" value="InterPro"/>
</dbReference>